<dbReference type="PANTHER" id="PTHR14969">
    <property type="entry name" value="SPHINGOSINE-1-PHOSPHATE PHOSPHOHYDROLASE"/>
    <property type="match status" value="1"/>
</dbReference>
<dbReference type="GeneID" id="63934988"/>
<feature type="transmembrane region" description="Helical" evidence="1">
    <location>
        <begin position="128"/>
        <end position="153"/>
    </location>
</feature>
<name>A0A380H0F9_9STAP</name>
<feature type="transmembrane region" description="Helical" evidence="1">
    <location>
        <begin position="246"/>
        <end position="267"/>
    </location>
</feature>
<feature type="transmembrane region" description="Helical" evidence="1">
    <location>
        <begin position="273"/>
        <end position="291"/>
    </location>
</feature>
<feature type="domain" description="Phosphatidic acid phosphatase type 2/haloperoxidase" evidence="2">
    <location>
        <begin position="170"/>
        <end position="288"/>
    </location>
</feature>
<feature type="transmembrane region" description="Helical" evidence="1">
    <location>
        <begin position="165"/>
        <end position="183"/>
    </location>
</feature>
<proteinExistence type="predicted"/>
<dbReference type="CDD" id="cd03396">
    <property type="entry name" value="PAP2_like_6"/>
    <property type="match status" value="1"/>
</dbReference>
<evidence type="ECO:0000313" key="4">
    <source>
        <dbReference type="Proteomes" id="UP000255425"/>
    </source>
</evidence>
<dbReference type="RefSeq" id="WP_115312688.1">
    <property type="nucleotide sequence ID" value="NZ_CP066042.1"/>
</dbReference>
<feature type="transmembrane region" description="Helical" evidence="1">
    <location>
        <begin position="79"/>
        <end position="96"/>
    </location>
</feature>
<dbReference type="InterPro" id="IPR000326">
    <property type="entry name" value="PAP2/HPO"/>
</dbReference>
<feature type="transmembrane region" description="Helical" evidence="1">
    <location>
        <begin position="49"/>
        <end position="67"/>
    </location>
</feature>
<dbReference type="SUPFAM" id="SSF48317">
    <property type="entry name" value="Acid phosphatase/Vanadium-dependent haloperoxidase"/>
    <property type="match status" value="1"/>
</dbReference>
<dbReference type="AlphaFoldDB" id="A0A380H0F9"/>
<dbReference type="PANTHER" id="PTHR14969:SF13">
    <property type="entry name" value="AT30094P"/>
    <property type="match status" value="1"/>
</dbReference>
<dbReference type="EMBL" id="UHDZ01000001">
    <property type="protein sequence ID" value="SUM68509.1"/>
    <property type="molecule type" value="Genomic_DNA"/>
</dbReference>
<accession>A0A380H0F9</accession>
<sequence length="306" mass="34625">MIISKKLTFITLGILALILMISLMMDQTISNHLMNQDSLFGTIFQNYGLFPPTLVLIISMITFNFYIFSTLENKFSKTIIILISFVFTLIKTNVLVSETAQYIMSTSDNIKKHKPMGMANNEGNAGHALSLGVSFFISLIILVVITFICYQFWLKKVDNFELCRLFKVSLISFIVLFIGLELVDSMKELWGRVRPYEIGLKGGQFTNWLTINGNTGHSSFPSGHTGNGAFLMFLAFYFRKLSSQKVMFGIGMTYGILMAISRIRIGAHFTSDVTMSLFIMFLLMIFADFMINKVTANIDSLMNHNQ</sequence>
<dbReference type="Proteomes" id="UP000255425">
    <property type="component" value="Unassembled WGS sequence"/>
</dbReference>
<dbReference type="InterPro" id="IPR036938">
    <property type="entry name" value="PAP2/HPO_sf"/>
</dbReference>
<keyword evidence="1" id="KW-0812">Transmembrane</keyword>
<keyword evidence="1" id="KW-0472">Membrane</keyword>
<gene>
    <name evidence="3" type="ORF">NCTC11807_00558</name>
</gene>
<keyword evidence="1" id="KW-1133">Transmembrane helix</keyword>
<protein>
    <submittedName>
        <fullName evidence="3">PAP2 family protein</fullName>
    </submittedName>
</protein>
<dbReference type="SMART" id="SM00014">
    <property type="entry name" value="acidPPc"/>
    <property type="match status" value="1"/>
</dbReference>
<evidence type="ECO:0000313" key="3">
    <source>
        <dbReference type="EMBL" id="SUM68509.1"/>
    </source>
</evidence>
<evidence type="ECO:0000259" key="2">
    <source>
        <dbReference type="SMART" id="SM00014"/>
    </source>
</evidence>
<keyword evidence="4" id="KW-1185">Reference proteome</keyword>
<organism evidence="3 4">
    <name type="scientific">Staphylococcus saccharolyticus</name>
    <dbReference type="NCBI Taxonomy" id="33028"/>
    <lineage>
        <taxon>Bacteria</taxon>
        <taxon>Bacillati</taxon>
        <taxon>Bacillota</taxon>
        <taxon>Bacilli</taxon>
        <taxon>Bacillales</taxon>
        <taxon>Staphylococcaceae</taxon>
        <taxon>Staphylococcus</taxon>
    </lineage>
</organism>
<dbReference type="Gene3D" id="1.20.144.10">
    <property type="entry name" value="Phosphatidic acid phosphatase type 2/haloperoxidase"/>
    <property type="match status" value="1"/>
</dbReference>
<reference evidence="3 4" key="1">
    <citation type="submission" date="2018-06" db="EMBL/GenBank/DDBJ databases">
        <authorList>
            <consortium name="Pathogen Informatics"/>
            <person name="Doyle S."/>
        </authorList>
    </citation>
    <scope>NUCLEOTIDE SEQUENCE [LARGE SCALE GENOMIC DNA]</scope>
    <source>
        <strain evidence="3 4">NCTC11807</strain>
    </source>
</reference>
<feature type="transmembrane region" description="Helical" evidence="1">
    <location>
        <begin position="7"/>
        <end position="29"/>
    </location>
</feature>
<evidence type="ECO:0000256" key="1">
    <source>
        <dbReference type="SAM" id="Phobius"/>
    </source>
</evidence>
<feature type="transmembrane region" description="Helical" evidence="1">
    <location>
        <begin position="222"/>
        <end position="239"/>
    </location>
</feature>
<dbReference type="Pfam" id="PF01569">
    <property type="entry name" value="PAP2"/>
    <property type="match status" value="1"/>
</dbReference>